<keyword evidence="2" id="KW-1185">Reference proteome</keyword>
<organism evidence="1 2">
    <name type="scientific">Laceyella putida</name>
    <dbReference type="NCBI Taxonomy" id="110101"/>
    <lineage>
        <taxon>Bacteria</taxon>
        <taxon>Bacillati</taxon>
        <taxon>Bacillota</taxon>
        <taxon>Bacilli</taxon>
        <taxon>Bacillales</taxon>
        <taxon>Thermoactinomycetaceae</taxon>
        <taxon>Laceyella</taxon>
    </lineage>
</organism>
<evidence type="ECO:0000313" key="2">
    <source>
        <dbReference type="Proteomes" id="UP001596500"/>
    </source>
</evidence>
<reference evidence="2" key="1">
    <citation type="journal article" date="2019" name="Int. J. Syst. Evol. Microbiol.">
        <title>The Global Catalogue of Microorganisms (GCM) 10K type strain sequencing project: providing services to taxonomists for standard genome sequencing and annotation.</title>
        <authorList>
            <consortium name="The Broad Institute Genomics Platform"/>
            <consortium name="The Broad Institute Genome Sequencing Center for Infectious Disease"/>
            <person name="Wu L."/>
            <person name="Ma J."/>
        </authorList>
    </citation>
    <scope>NUCLEOTIDE SEQUENCE [LARGE SCALE GENOMIC DNA]</scope>
    <source>
        <strain evidence="2">CGMCC 1.12942</strain>
    </source>
</reference>
<dbReference type="RefSeq" id="WP_379862995.1">
    <property type="nucleotide sequence ID" value="NZ_JBHTBW010000004.1"/>
</dbReference>
<evidence type="ECO:0000313" key="1">
    <source>
        <dbReference type="EMBL" id="MFC7439809.1"/>
    </source>
</evidence>
<gene>
    <name evidence="1" type="ORF">ACFQNG_01335</name>
</gene>
<name>A0ABW2RFT9_9BACL</name>
<accession>A0ABW2RFT9</accession>
<protein>
    <submittedName>
        <fullName evidence="1">Uncharacterized protein</fullName>
    </submittedName>
</protein>
<dbReference type="EMBL" id="JBHTBW010000004">
    <property type="protein sequence ID" value="MFC7439809.1"/>
    <property type="molecule type" value="Genomic_DNA"/>
</dbReference>
<comment type="caution">
    <text evidence="1">The sequence shown here is derived from an EMBL/GenBank/DDBJ whole genome shotgun (WGS) entry which is preliminary data.</text>
</comment>
<sequence length="206" mass="24034">MITALEMFKRGLKPAYYETVGSSSGPSLLKGIADLKARYPYVSRFHEVKNGEKVEVLFFFQTEAQKESFLQDIEGLWFEHSEFHVALGRALGFPPLALQYWVDRGANLSLEQYHVSLWWWGSKCASHMKDLIRNVEWIWDNVPVTGDLIHIPIEVRYAKPTEETVRGARQSSQSLRFSIGYKNRKQLQEVKKQVVEYWSQWYGKLD</sequence>
<dbReference type="Proteomes" id="UP001596500">
    <property type="component" value="Unassembled WGS sequence"/>
</dbReference>
<proteinExistence type="predicted"/>